<gene>
    <name evidence="2" type="ORF">SEVIR_5G230900v2</name>
</gene>
<evidence type="ECO:0000256" key="1">
    <source>
        <dbReference type="SAM" id="MobiDB-lite"/>
    </source>
</evidence>
<proteinExistence type="predicted"/>
<accession>A0A4U6UIR8</accession>
<name>A0A4U6UIR8_SETVI</name>
<dbReference type="EMBL" id="CM016556">
    <property type="protein sequence ID" value="TKW15332.1"/>
    <property type="molecule type" value="Genomic_DNA"/>
</dbReference>
<dbReference type="Proteomes" id="UP000298652">
    <property type="component" value="Chromosome 5"/>
</dbReference>
<dbReference type="AlphaFoldDB" id="A0A4U6UIR8"/>
<evidence type="ECO:0000313" key="3">
    <source>
        <dbReference type="Proteomes" id="UP000298652"/>
    </source>
</evidence>
<protein>
    <submittedName>
        <fullName evidence="2">Uncharacterized protein</fullName>
    </submittedName>
</protein>
<evidence type="ECO:0000313" key="2">
    <source>
        <dbReference type="EMBL" id="TKW15332.1"/>
    </source>
</evidence>
<keyword evidence="3" id="KW-1185">Reference proteome</keyword>
<reference evidence="2" key="1">
    <citation type="submission" date="2019-03" db="EMBL/GenBank/DDBJ databases">
        <title>WGS assembly of Setaria viridis.</title>
        <authorList>
            <person name="Huang P."/>
            <person name="Jenkins J."/>
            <person name="Grimwood J."/>
            <person name="Barry K."/>
            <person name="Healey A."/>
            <person name="Mamidi S."/>
            <person name="Sreedasyam A."/>
            <person name="Shu S."/>
            <person name="Feldman M."/>
            <person name="Wu J."/>
            <person name="Yu Y."/>
            <person name="Chen C."/>
            <person name="Johnson J."/>
            <person name="Rokhsar D."/>
            <person name="Baxter I."/>
            <person name="Schmutz J."/>
            <person name="Brutnell T."/>
            <person name="Kellogg E."/>
        </authorList>
    </citation>
    <scope>NUCLEOTIDE SEQUENCE [LARGE SCALE GENOMIC DNA]</scope>
</reference>
<sequence length="255" mass="27139">MTRIAPFARSLPNPHRTAPTNPLPSLFLHAPVLPRLPVPSPESAPSDRDSCRGAASLSSSKLNPWAAKRIPAPSEFMPLASRPAPARGAAWRALGGCRGESGVLLAALAEPLRAAEQERAAIGVRFKAVWESSSSRSVTYHVHVPARCAIVRSSVIAVAGTTIGSGDNKRCTSRLSQIRTASSSDASSAWPSTSARCVSSATRGSAIQHAAALRVDQLRMEVFFSSLLFDSLICERCTWPKRAMTPDASLPHARI</sequence>
<organism evidence="2 3">
    <name type="scientific">Setaria viridis</name>
    <name type="common">Green bristlegrass</name>
    <name type="synonym">Setaria italica subsp. viridis</name>
    <dbReference type="NCBI Taxonomy" id="4556"/>
    <lineage>
        <taxon>Eukaryota</taxon>
        <taxon>Viridiplantae</taxon>
        <taxon>Streptophyta</taxon>
        <taxon>Embryophyta</taxon>
        <taxon>Tracheophyta</taxon>
        <taxon>Spermatophyta</taxon>
        <taxon>Magnoliopsida</taxon>
        <taxon>Liliopsida</taxon>
        <taxon>Poales</taxon>
        <taxon>Poaceae</taxon>
        <taxon>PACMAD clade</taxon>
        <taxon>Panicoideae</taxon>
        <taxon>Panicodae</taxon>
        <taxon>Paniceae</taxon>
        <taxon>Cenchrinae</taxon>
        <taxon>Setaria</taxon>
    </lineage>
</organism>
<feature type="region of interest" description="Disordered" evidence="1">
    <location>
        <begin position="1"/>
        <end position="23"/>
    </location>
</feature>
<dbReference type="Gramene" id="TKW15332">
    <property type="protein sequence ID" value="TKW15332"/>
    <property type="gene ID" value="SEVIR_5G230900v2"/>
</dbReference>